<evidence type="ECO:0000256" key="1">
    <source>
        <dbReference type="SAM" id="MobiDB-lite"/>
    </source>
</evidence>
<dbReference type="RefSeq" id="WP_271656425.1">
    <property type="nucleotide sequence ID" value="NZ_JAIVFG010000009.1"/>
</dbReference>
<reference evidence="2" key="1">
    <citation type="submission" date="2021-09" db="EMBL/GenBank/DDBJ databases">
        <title>Genomic analysis of Ralstonia spp.</title>
        <authorList>
            <person name="Aburjaile F."/>
            <person name="Ariute J.C."/>
            <person name="Pais A.K.L."/>
            <person name="Albuquerque G.M.R."/>
            <person name="Silva A.M.F."/>
            <person name="Brenig B."/>
            <person name="Azevedo V."/>
            <person name="Matiuzzi M."/>
            <person name="Ramos R."/>
            <person name="Goes-Neto A."/>
            <person name="Soares S."/>
            <person name="Iseppon A.M.B."/>
            <person name="Souza E."/>
            <person name="Gama M."/>
        </authorList>
    </citation>
    <scope>NUCLEOTIDE SEQUENCE</scope>
    <source>
        <strain evidence="2">CCRMRs91</strain>
    </source>
</reference>
<proteinExistence type="predicted"/>
<feature type="region of interest" description="Disordered" evidence="1">
    <location>
        <begin position="52"/>
        <end position="77"/>
    </location>
</feature>
<dbReference type="EMBL" id="JAIVFG010000009">
    <property type="protein sequence ID" value="MDB0570663.1"/>
    <property type="molecule type" value="Genomic_DNA"/>
</dbReference>
<dbReference type="Proteomes" id="UP001144050">
    <property type="component" value="Unassembled WGS sequence"/>
</dbReference>
<comment type="caution">
    <text evidence="2">The sequence shown here is derived from an EMBL/GenBank/DDBJ whole genome shotgun (WGS) entry which is preliminary data.</text>
</comment>
<organism evidence="2 3">
    <name type="scientific">Ralstonia solanacearum</name>
    <name type="common">Pseudomonas solanacearum</name>
    <dbReference type="NCBI Taxonomy" id="305"/>
    <lineage>
        <taxon>Bacteria</taxon>
        <taxon>Pseudomonadati</taxon>
        <taxon>Pseudomonadota</taxon>
        <taxon>Betaproteobacteria</taxon>
        <taxon>Burkholderiales</taxon>
        <taxon>Burkholderiaceae</taxon>
        <taxon>Ralstonia</taxon>
        <taxon>Ralstonia solanacearum species complex</taxon>
    </lineage>
</organism>
<feature type="compositionally biased region" description="Low complexity" evidence="1">
    <location>
        <begin position="52"/>
        <end position="61"/>
    </location>
</feature>
<sequence>MTVRKQEQQRGTALDCLSTAGNIAGQRPDSDFLLNLLHRVDRQRLAELATSNPNPAQAAPVPASPPVAPQADTTEAGGTTIQEMVPRFPWGNACWNATKNCADPEDPVCIDAVSFSASDAWPSKDGMTFNASVPYALSGCEEHITLAPPVLAPFLSTAGQANLPVFRPSVR</sequence>
<gene>
    <name evidence="2" type="ORF">LBW59_07725</name>
</gene>
<name>A0AAW5ZKL7_RALSL</name>
<evidence type="ECO:0000313" key="2">
    <source>
        <dbReference type="EMBL" id="MDB0570663.1"/>
    </source>
</evidence>
<accession>A0AAW5ZKL7</accession>
<dbReference type="AlphaFoldDB" id="A0AAW5ZKL7"/>
<evidence type="ECO:0000313" key="3">
    <source>
        <dbReference type="Proteomes" id="UP001144050"/>
    </source>
</evidence>
<protein>
    <submittedName>
        <fullName evidence="2">Uncharacterized protein</fullName>
    </submittedName>
</protein>